<evidence type="ECO:0000256" key="1">
    <source>
        <dbReference type="ARBA" id="ARBA00022475"/>
    </source>
</evidence>
<evidence type="ECO:0000256" key="3">
    <source>
        <dbReference type="ARBA" id="ARBA00022692"/>
    </source>
</evidence>
<keyword evidence="5 6" id="KW-0472">Membrane</keyword>
<proteinExistence type="inferred from homology"/>
<feature type="transmembrane region" description="Helical" evidence="6">
    <location>
        <begin position="333"/>
        <end position="352"/>
    </location>
</feature>
<evidence type="ECO:0008006" key="8">
    <source>
        <dbReference type="Google" id="ProtNLM"/>
    </source>
</evidence>
<evidence type="ECO:0000256" key="2">
    <source>
        <dbReference type="ARBA" id="ARBA00022679"/>
    </source>
</evidence>
<feature type="transmembrane region" description="Helical" evidence="6">
    <location>
        <begin position="56"/>
        <end position="77"/>
    </location>
</feature>
<feature type="transmembrane region" description="Helical" evidence="6">
    <location>
        <begin position="23"/>
        <end position="44"/>
    </location>
</feature>
<dbReference type="GO" id="GO:0005886">
    <property type="term" value="C:plasma membrane"/>
    <property type="evidence" value="ECO:0007669"/>
    <property type="project" value="InterPro"/>
</dbReference>
<dbReference type="InterPro" id="IPR001640">
    <property type="entry name" value="Lgt"/>
</dbReference>
<accession>A0A381NJ95</accession>
<organism evidence="7">
    <name type="scientific">marine metagenome</name>
    <dbReference type="NCBI Taxonomy" id="408172"/>
    <lineage>
        <taxon>unclassified sequences</taxon>
        <taxon>metagenomes</taxon>
        <taxon>ecological metagenomes</taxon>
    </lineage>
</organism>
<dbReference type="PANTHER" id="PTHR30589">
    <property type="entry name" value="PROLIPOPROTEIN DIACYLGLYCERYL TRANSFERASE"/>
    <property type="match status" value="1"/>
</dbReference>
<dbReference type="PANTHER" id="PTHR30589:SF0">
    <property type="entry name" value="PHOSPHATIDYLGLYCEROL--PROLIPOPROTEIN DIACYLGLYCERYL TRANSFERASE"/>
    <property type="match status" value="1"/>
</dbReference>
<keyword evidence="3 6" id="KW-0812">Transmembrane</keyword>
<evidence type="ECO:0000313" key="7">
    <source>
        <dbReference type="EMBL" id="SUZ54676.1"/>
    </source>
</evidence>
<dbReference type="EMBL" id="UINC01000401">
    <property type="protein sequence ID" value="SUZ54676.1"/>
    <property type="molecule type" value="Genomic_DNA"/>
</dbReference>
<protein>
    <recommendedName>
        <fullName evidence="8">Phosphatidylglycerol--prolipoprotein diacylglyceryl transferase</fullName>
    </recommendedName>
</protein>
<keyword evidence="4 6" id="KW-1133">Transmembrane helix</keyword>
<evidence type="ECO:0000256" key="6">
    <source>
        <dbReference type="SAM" id="Phobius"/>
    </source>
</evidence>
<feature type="transmembrane region" description="Helical" evidence="6">
    <location>
        <begin position="296"/>
        <end position="313"/>
    </location>
</feature>
<feature type="transmembrane region" description="Helical" evidence="6">
    <location>
        <begin position="89"/>
        <end position="113"/>
    </location>
</feature>
<feature type="transmembrane region" description="Helical" evidence="6">
    <location>
        <begin position="270"/>
        <end position="289"/>
    </location>
</feature>
<dbReference type="GO" id="GO:0008961">
    <property type="term" value="F:phosphatidylglycerol-prolipoprotein diacylglyceryl transferase activity"/>
    <property type="evidence" value="ECO:0007669"/>
    <property type="project" value="InterPro"/>
</dbReference>
<evidence type="ECO:0000256" key="5">
    <source>
        <dbReference type="ARBA" id="ARBA00023136"/>
    </source>
</evidence>
<sequence>MIELFYILWNADPEIISGFSPRWYGLLFASGFVVGSSIMTRIYKLDGRNPDEVERLTIYMVIATIVGARIGHCLFYDPVYYLSNPLKILYIWEGGLASHGAAIAIILGLIIYAKKVNESFFWVIDRVVIVVCLAGAFIRIGNFMNSEILGLPTESGNGVVFARNTNDILMYRFDGRVDEINFLKRKGNKNENGVPITIRINYKDGLELDEDYENNYYKNDIKNFLIGYENIRNHIYQNPSEDLDYKIFKNGDNYYAEIYTVGIPRHPAQLYEAFYCMLLFIGLLSLWYFKRSFINNGFIFSIFMITLWSLRILDELLKENQVDWEADIPLNMGQWLSIPMIMIGLVIFIKTFPKKISK</sequence>
<dbReference type="HAMAP" id="MF_01147">
    <property type="entry name" value="Lgt"/>
    <property type="match status" value="1"/>
</dbReference>
<dbReference type="GO" id="GO:0042158">
    <property type="term" value="P:lipoprotein biosynthetic process"/>
    <property type="evidence" value="ECO:0007669"/>
    <property type="project" value="InterPro"/>
</dbReference>
<feature type="transmembrane region" description="Helical" evidence="6">
    <location>
        <begin position="120"/>
        <end position="140"/>
    </location>
</feature>
<keyword evidence="2" id="KW-0808">Transferase</keyword>
<reference evidence="7" key="1">
    <citation type="submission" date="2018-05" db="EMBL/GenBank/DDBJ databases">
        <authorList>
            <person name="Lanie J.A."/>
            <person name="Ng W.-L."/>
            <person name="Kazmierczak K.M."/>
            <person name="Andrzejewski T.M."/>
            <person name="Davidsen T.M."/>
            <person name="Wayne K.J."/>
            <person name="Tettelin H."/>
            <person name="Glass J.I."/>
            <person name="Rusch D."/>
            <person name="Podicherti R."/>
            <person name="Tsui H.-C.T."/>
            <person name="Winkler M.E."/>
        </authorList>
    </citation>
    <scope>NUCLEOTIDE SEQUENCE</scope>
</reference>
<dbReference type="Pfam" id="PF01790">
    <property type="entry name" value="LGT"/>
    <property type="match status" value="1"/>
</dbReference>
<gene>
    <name evidence="7" type="ORF">METZ01_LOCUS7530</name>
</gene>
<evidence type="ECO:0000256" key="4">
    <source>
        <dbReference type="ARBA" id="ARBA00022989"/>
    </source>
</evidence>
<dbReference type="AlphaFoldDB" id="A0A381NJ95"/>
<name>A0A381NJ95_9ZZZZ</name>
<keyword evidence="1" id="KW-1003">Cell membrane</keyword>
<dbReference type="PROSITE" id="PS01311">
    <property type="entry name" value="LGT"/>
    <property type="match status" value="1"/>
</dbReference>